<dbReference type="SMART" id="SM00028">
    <property type="entry name" value="TPR"/>
    <property type="match status" value="2"/>
</dbReference>
<sequence>MSDHRIIRRLSAAEGYLALDLPQRALEELQGVADPGPQGFAWHLLRAESFRALSRWSDALEEFRRCYEREPRNLGVLLGLAWCYKRIDQLPQAIAVMLEAYQSHADVPVVLYNIACYYALDGQKQPALSWLGRALRKDRDFLRLIPSETDFNPIRHDPDFHRLLELAGANV</sequence>
<gene>
    <name evidence="1" type="ORF">ENQ76_04710</name>
</gene>
<dbReference type="AlphaFoldDB" id="A0A7C2P9F9"/>
<dbReference type="NCBIfam" id="NF047558">
    <property type="entry name" value="TPR_END_plus"/>
    <property type="match status" value="1"/>
</dbReference>
<dbReference type="Gene3D" id="1.25.40.10">
    <property type="entry name" value="Tetratricopeptide repeat domain"/>
    <property type="match status" value="1"/>
</dbReference>
<protein>
    <submittedName>
        <fullName evidence="1">Tetratricopeptide repeat protein</fullName>
    </submittedName>
</protein>
<reference evidence="1" key="1">
    <citation type="journal article" date="2020" name="mSystems">
        <title>Genome- and Community-Level Interaction Insights into Carbon Utilization and Element Cycling Functions of Hydrothermarchaeota in Hydrothermal Sediment.</title>
        <authorList>
            <person name="Zhou Z."/>
            <person name="Liu Y."/>
            <person name="Xu W."/>
            <person name="Pan J."/>
            <person name="Luo Z.H."/>
            <person name="Li M."/>
        </authorList>
    </citation>
    <scope>NUCLEOTIDE SEQUENCE [LARGE SCALE GENOMIC DNA]</scope>
    <source>
        <strain evidence="1">SpSt-339</strain>
    </source>
</reference>
<comment type="caution">
    <text evidence="1">The sequence shown here is derived from an EMBL/GenBank/DDBJ whole genome shotgun (WGS) entry which is preliminary data.</text>
</comment>
<name>A0A7C2P9F9_9PLAN</name>
<organism evidence="1">
    <name type="scientific">Schlesneria paludicola</name>
    <dbReference type="NCBI Taxonomy" id="360056"/>
    <lineage>
        <taxon>Bacteria</taxon>
        <taxon>Pseudomonadati</taxon>
        <taxon>Planctomycetota</taxon>
        <taxon>Planctomycetia</taxon>
        <taxon>Planctomycetales</taxon>
        <taxon>Planctomycetaceae</taxon>
        <taxon>Schlesneria</taxon>
    </lineage>
</organism>
<proteinExistence type="predicted"/>
<dbReference type="EMBL" id="DSOK01000142">
    <property type="protein sequence ID" value="HEN14756.1"/>
    <property type="molecule type" value="Genomic_DNA"/>
</dbReference>
<dbReference type="Pfam" id="PF14559">
    <property type="entry name" value="TPR_19"/>
    <property type="match status" value="1"/>
</dbReference>
<dbReference type="InterPro" id="IPR019734">
    <property type="entry name" value="TPR_rpt"/>
</dbReference>
<accession>A0A7C2P9F9</accession>
<evidence type="ECO:0000313" key="1">
    <source>
        <dbReference type="EMBL" id="HEN14756.1"/>
    </source>
</evidence>
<dbReference type="SUPFAM" id="SSF48452">
    <property type="entry name" value="TPR-like"/>
    <property type="match status" value="1"/>
</dbReference>
<dbReference type="InterPro" id="IPR011990">
    <property type="entry name" value="TPR-like_helical_dom_sf"/>
</dbReference>